<dbReference type="Pfam" id="PF01205">
    <property type="entry name" value="Impact_N"/>
    <property type="match status" value="1"/>
</dbReference>
<dbReference type="SUPFAM" id="SSF54211">
    <property type="entry name" value="Ribosomal protein S5 domain 2-like"/>
    <property type="match status" value="1"/>
</dbReference>
<dbReference type="PATRIC" id="fig|688269.3.peg.378"/>
<dbReference type="HOGENOM" id="CLU_083552_1_1_0"/>
<comment type="similarity">
    <text evidence="1">Belongs to the IMPACT family.</text>
</comment>
<proteinExistence type="inferred from homology"/>
<reference evidence="3 4" key="1">
    <citation type="submission" date="2010-11" db="EMBL/GenBank/DDBJ databases">
        <title>The complete genome of Thermotoga thermarum DSM 5069.</title>
        <authorList>
            <consortium name="US DOE Joint Genome Institute (JGI-PGF)"/>
            <person name="Lucas S."/>
            <person name="Copeland A."/>
            <person name="Lapidus A."/>
            <person name="Bruce D."/>
            <person name="Goodwin L."/>
            <person name="Pitluck S."/>
            <person name="Kyrpides N."/>
            <person name="Mavromatis K."/>
            <person name="Ivanova N."/>
            <person name="Zeytun A."/>
            <person name="Brettin T."/>
            <person name="Detter J.C."/>
            <person name="Tapia R."/>
            <person name="Han C."/>
            <person name="Land M."/>
            <person name="Hauser L."/>
            <person name="Markowitz V."/>
            <person name="Cheng J.-F."/>
            <person name="Hugenholtz P."/>
            <person name="Woyke T."/>
            <person name="Wu D."/>
            <person name="Spring S."/>
            <person name="Schroeder M."/>
            <person name="Brambilla E."/>
            <person name="Klenk H.-P."/>
            <person name="Eisen J.A."/>
        </authorList>
    </citation>
    <scope>NUCLEOTIDE SEQUENCE [LARGE SCALE GENOMIC DNA]</scope>
    <source>
        <strain evidence="3 4">DSM 5069</strain>
    </source>
</reference>
<dbReference type="STRING" id="688269.Theth_0367"/>
<dbReference type="InterPro" id="IPR001498">
    <property type="entry name" value="Impact_N"/>
</dbReference>
<name>F7YVF6_9THEM</name>
<evidence type="ECO:0000313" key="3">
    <source>
        <dbReference type="EMBL" id="AEH50462.1"/>
    </source>
</evidence>
<dbReference type="PANTHER" id="PTHR16301">
    <property type="entry name" value="IMPACT-RELATED"/>
    <property type="match status" value="1"/>
</dbReference>
<organism evidence="3 4">
    <name type="scientific">Pseudothermotoga thermarum DSM 5069</name>
    <dbReference type="NCBI Taxonomy" id="688269"/>
    <lineage>
        <taxon>Bacteria</taxon>
        <taxon>Thermotogati</taxon>
        <taxon>Thermotogota</taxon>
        <taxon>Thermotogae</taxon>
        <taxon>Thermotogales</taxon>
        <taxon>Thermotogaceae</taxon>
        <taxon>Pseudothermotoga</taxon>
    </lineage>
</organism>
<dbReference type="OrthoDB" id="9813771at2"/>
<dbReference type="PROSITE" id="PS00910">
    <property type="entry name" value="UPF0029"/>
    <property type="match status" value="1"/>
</dbReference>
<accession>F7YVF6</accession>
<feature type="domain" description="Impact N-terminal" evidence="2">
    <location>
        <begin position="23"/>
        <end position="124"/>
    </location>
</feature>
<evidence type="ECO:0000259" key="2">
    <source>
        <dbReference type="Pfam" id="PF01205"/>
    </source>
</evidence>
<evidence type="ECO:0000256" key="1">
    <source>
        <dbReference type="ARBA" id="ARBA00007665"/>
    </source>
</evidence>
<dbReference type="InterPro" id="IPR020569">
    <property type="entry name" value="UPF0029_Impact_CS"/>
</dbReference>
<dbReference type="EMBL" id="CP002351">
    <property type="protein sequence ID" value="AEH50462.1"/>
    <property type="molecule type" value="Genomic_DNA"/>
</dbReference>
<dbReference type="Proteomes" id="UP000006804">
    <property type="component" value="Chromosome"/>
</dbReference>
<dbReference type="Gene3D" id="3.30.230.30">
    <property type="entry name" value="Impact, N-terminal domain"/>
    <property type="match status" value="1"/>
</dbReference>
<dbReference type="InterPro" id="IPR020568">
    <property type="entry name" value="Ribosomal_Su5_D2-typ_SF"/>
</dbReference>
<evidence type="ECO:0000313" key="4">
    <source>
        <dbReference type="Proteomes" id="UP000006804"/>
    </source>
</evidence>
<dbReference type="RefSeq" id="WP_013931685.1">
    <property type="nucleotide sequence ID" value="NC_015707.1"/>
</dbReference>
<dbReference type="InterPro" id="IPR036956">
    <property type="entry name" value="Impact_N_sf"/>
</dbReference>
<keyword evidence="4" id="KW-1185">Reference proteome</keyword>
<dbReference type="InterPro" id="IPR023582">
    <property type="entry name" value="Impact"/>
</dbReference>
<dbReference type="KEGG" id="tta:Theth_0367"/>
<gene>
    <name evidence="3" type="ORF">Theth_0367</name>
</gene>
<dbReference type="AlphaFoldDB" id="F7YVF6"/>
<dbReference type="GO" id="GO:0006446">
    <property type="term" value="P:regulation of translational initiation"/>
    <property type="evidence" value="ECO:0007669"/>
    <property type="project" value="TreeGrafter"/>
</dbReference>
<sequence length="201" mass="22989">MVNNGQTFVLSILEPVEGKFTEKKSTFYSYLLRCDSQKQAIEKVREIRKQYPDATHVCWAFRIVEDDLQESWSDAGEPKGSAGLQILNVLKSRNLANVLCVVVRYFGGVKLGIPGLIQAYKTATVIVIEKAKIVKLQRMLHYQIECYYEELSGYLEKLRKFSCIVKNIEYTEKAKIDFLASSPLNDVLQKVTLKAKEWVVV</sequence>
<dbReference type="GO" id="GO:0005737">
    <property type="term" value="C:cytoplasm"/>
    <property type="evidence" value="ECO:0007669"/>
    <property type="project" value="TreeGrafter"/>
</dbReference>
<dbReference type="PANTHER" id="PTHR16301:SF20">
    <property type="entry name" value="IMPACT FAMILY MEMBER YIGZ"/>
    <property type="match status" value="1"/>
</dbReference>
<dbReference type="eggNOG" id="COG1739">
    <property type="taxonomic scope" value="Bacteria"/>
</dbReference>
<protein>
    <submittedName>
        <fullName evidence="3">Uncharacterized protein family UPF0029, Impact, N-terminal protein</fullName>
    </submittedName>
</protein>